<dbReference type="EMBL" id="PEJP01000058">
    <property type="protein sequence ID" value="RYO43554.1"/>
    <property type="molecule type" value="Genomic_DNA"/>
</dbReference>
<reference evidence="2" key="1">
    <citation type="journal article" date="2019" name="bioRxiv">
        <title>Genomics, evolutionary history and diagnostics of the Alternaria alternata species group including apple and Asian pear pathotypes.</title>
        <authorList>
            <person name="Armitage A.D."/>
            <person name="Cockerton H.M."/>
            <person name="Sreenivasaprasad S."/>
            <person name="Woodhall J.W."/>
            <person name="Lane C.R."/>
            <person name="Harrison R.J."/>
            <person name="Clarkson J.P."/>
        </authorList>
    </citation>
    <scope>NUCLEOTIDE SEQUENCE [LARGE SCALE GENOMIC DNA]</scope>
    <source>
        <strain evidence="2">RGR 97.0016</strain>
    </source>
</reference>
<organism evidence="1 2">
    <name type="scientific">Alternaria arborescens</name>
    <dbReference type="NCBI Taxonomy" id="156630"/>
    <lineage>
        <taxon>Eukaryota</taxon>
        <taxon>Fungi</taxon>
        <taxon>Dikarya</taxon>
        <taxon>Ascomycota</taxon>
        <taxon>Pezizomycotina</taxon>
        <taxon>Dothideomycetes</taxon>
        <taxon>Pleosporomycetidae</taxon>
        <taxon>Pleosporales</taxon>
        <taxon>Pleosporineae</taxon>
        <taxon>Pleosporaceae</taxon>
        <taxon>Alternaria</taxon>
        <taxon>Alternaria sect. Alternaria</taxon>
    </lineage>
</organism>
<sequence>MWRHQQHKYIYNDNPEDTETFIVFREVQNHGYTDS</sequence>
<name>A0A4Q4QJU7_9PLEO</name>
<keyword evidence="2" id="KW-1185">Reference proteome</keyword>
<proteinExistence type="predicted"/>
<evidence type="ECO:0000313" key="2">
    <source>
        <dbReference type="Proteomes" id="UP000293823"/>
    </source>
</evidence>
<dbReference type="Proteomes" id="UP000293823">
    <property type="component" value="Unassembled WGS sequence"/>
</dbReference>
<comment type="caution">
    <text evidence="1">The sequence shown here is derived from an EMBL/GenBank/DDBJ whole genome shotgun (WGS) entry which is preliminary data.</text>
</comment>
<dbReference type="AlphaFoldDB" id="A0A4Q4QJU7"/>
<protein>
    <submittedName>
        <fullName evidence="1">Uncharacterized protein</fullName>
    </submittedName>
</protein>
<gene>
    <name evidence="1" type="ORF">AA0113_g10791</name>
</gene>
<evidence type="ECO:0000313" key="1">
    <source>
        <dbReference type="EMBL" id="RYO43554.1"/>
    </source>
</evidence>
<accession>A0A4Q4QJU7</accession>